<gene>
    <name evidence="1" type="ORF">D9758_007301</name>
</gene>
<comment type="caution">
    <text evidence="1">The sequence shown here is derived from an EMBL/GenBank/DDBJ whole genome shotgun (WGS) entry which is preliminary data.</text>
</comment>
<evidence type="ECO:0000313" key="1">
    <source>
        <dbReference type="EMBL" id="KAF5361643.1"/>
    </source>
</evidence>
<dbReference type="GO" id="GO:0019005">
    <property type="term" value="C:SCF ubiquitin ligase complex"/>
    <property type="evidence" value="ECO:0007669"/>
    <property type="project" value="TreeGrafter"/>
</dbReference>
<dbReference type="Gene3D" id="3.80.10.10">
    <property type="entry name" value="Ribonuclease Inhibitor"/>
    <property type="match status" value="1"/>
</dbReference>
<keyword evidence="2" id="KW-1185">Reference proteome</keyword>
<proteinExistence type="predicted"/>
<dbReference type="PANTHER" id="PTHR13318">
    <property type="entry name" value="PARTNER OF PAIRED, ISOFORM B-RELATED"/>
    <property type="match status" value="1"/>
</dbReference>
<dbReference type="InterPro" id="IPR032675">
    <property type="entry name" value="LRR_dom_sf"/>
</dbReference>
<reference evidence="1 2" key="1">
    <citation type="journal article" date="2020" name="ISME J.">
        <title>Uncovering the hidden diversity of litter-decomposition mechanisms in mushroom-forming fungi.</title>
        <authorList>
            <person name="Floudas D."/>
            <person name="Bentzer J."/>
            <person name="Ahren D."/>
            <person name="Johansson T."/>
            <person name="Persson P."/>
            <person name="Tunlid A."/>
        </authorList>
    </citation>
    <scope>NUCLEOTIDE SEQUENCE [LARGE SCALE GENOMIC DNA]</scope>
    <source>
        <strain evidence="1 2">CBS 291.85</strain>
    </source>
</reference>
<dbReference type="OrthoDB" id="3354475at2759"/>
<dbReference type="AlphaFoldDB" id="A0A8H5LLL6"/>
<dbReference type="EMBL" id="JAACJM010000039">
    <property type="protein sequence ID" value="KAF5361643.1"/>
    <property type="molecule type" value="Genomic_DNA"/>
</dbReference>
<accession>A0A8H5LLL6</accession>
<dbReference type="SUPFAM" id="SSF52047">
    <property type="entry name" value="RNI-like"/>
    <property type="match status" value="1"/>
</dbReference>
<evidence type="ECO:0000313" key="2">
    <source>
        <dbReference type="Proteomes" id="UP000559256"/>
    </source>
</evidence>
<sequence length="561" mass="63500">MHHCLQVVEILQNIFKFLRADHDAQLGTLANLALTCRTFQEPALDALWWSISSLDPLRRLMPDDLWDRVENSELRQVSRRRIEPSDFIRWSFYVGRVRKICDWARMRDDHVQFPIFHSSADSHFLAIPESYAIQFFPNLEQLDISSFVHGQPSQTPINAYLRPSLKDLRLFVKFPDTCFDALCEALRQTCPALEHFLCRTSSMGSPWPDFTPHPIPAFSKLVMELSFLKELRCPKIHIQDHVIHHLSQLPKLQILDIGNAVEDFVGCLRSLPRFSSPPFPNLHYLELMVEELCSATVDLVQVISSDIKQLTLKHNILFVPKEQHLHNFFQTLASTRWKKSLRFLSIQGEAGSATLESEVWVSPDYRVTPNTLKPLLALPELEDLDLDLEIAFELDNAMLGSMAQAWPNLSSLRIGGSGGTWGIVEGGAKITLDGLIPLVQCCPNLETLSICLDAVTAFPSPPRRPGRGAINEHVQSLHLCNSTISDPVEVASFLSDLFPNLLDVTAWSEGWMPTEDPDTEIEGWDEVNKLLPAFRNVRKQERVFQRVVGGASTISVPMEAD</sequence>
<name>A0A8H5LLL6_9AGAR</name>
<organism evidence="1 2">
    <name type="scientific">Tetrapyrgos nigripes</name>
    <dbReference type="NCBI Taxonomy" id="182062"/>
    <lineage>
        <taxon>Eukaryota</taxon>
        <taxon>Fungi</taxon>
        <taxon>Dikarya</taxon>
        <taxon>Basidiomycota</taxon>
        <taxon>Agaricomycotina</taxon>
        <taxon>Agaricomycetes</taxon>
        <taxon>Agaricomycetidae</taxon>
        <taxon>Agaricales</taxon>
        <taxon>Marasmiineae</taxon>
        <taxon>Marasmiaceae</taxon>
        <taxon>Tetrapyrgos</taxon>
    </lineage>
</organism>
<dbReference type="Proteomes" id="UP000559256">
    <property type="component" value="Unassembled WGS sequence"/>
</dbReference>
<protein>
    <recommendedName>
        <fullName evidence="3">F-box domain-containing protein</fullName>
    </recommendedName>
</protein>
<dbReference type="GO" id="GO:0031146">
    <property type="term" value="P:SCF-dependent proteasomal ubiquitin-dependent protein catabolic process"/>
    <property type="evidence" value="ECO:0007669"/>
    <property type="project" value="TreeGrafter"/>
</dbReference>
<evidence type="ECO:0008006" key="3">
    <source>
        <dbReference type="Google" id="ProtNLM"/>
    </source>
</evidence>